<dbReference type="AlphaFoldDB" id="A0A3G3IH37"/>
<evidence type="ECO:0000256" key="8">
    <source>
        <dbReference type="ARBA" id="ARBA00023136"/>
    </source>
</evidence>
<dbReference type="InterPro" id="IPR027417">
    <property type="entry name" value="P-loop_NTPase"/>
</dbReference>
<dbReference type="InterPro" id="IPR039421">
    <property type="entry name" value="Type_1_exporter"/>
</dbReference>
<keyword evidence="4 9" id="KW-0812">Transmembrane</keyword>
<dbReference type="GO" id="GO:0005524">
    <property type="term" value="F:ATP binding"/>
    <property type="evidence" value="ECO:0007669"/>
    <property type="project" value="UniProtKB-KW"/>
</dbReference>
<dbReference type="OMA" id="ERQRMTI"/>
<comment type="subcellular location">
    <subcellularLocation>
        <location evidence="1">Cell membrane</location>
        <topology evidence="1">Multi-pass membrane protein</topology>
    </subcellularLocation>
</comment>
<name>A0A3G3IH37_9ARCH</name>
<keyword evidence="7 9" id="KW-1133">Transmembrane helix</keyword>
<evidence type="ECO:0000256" key="9">
    <source>
        <dbReference type="SAM" id="Phobius"/>
    </source>
</evidence>
<keyword evidence="8 9" id="KW-0472">Membrane</keyword>
<dbReference type="PROSITE" id="PS50893">
    <property type="entry name" value="ABC_TRANSPORTER_2"/>
    <property type="match status" value="1"/>
</dbReference>
<sequence>MSDGKSGSAFGTTWKRIIVYLGKGRRILWASLILSFMSTILTLIGPGKLTEITDKISEGLGGAMDIDGIAGLVIVLVAIYTAGLVLSVIENYMVATLSQRTAGRLREDLSSKINRIPLSYFDSTSTGDTLSRVTNDADRVGESTDEGLGTFISEITLLIGALVMMVYTNITMAMAAILPTVAGMLMMLLIMRKSQKYFQNQQRNLGDMNGLVEETYSGHTVIKAYNAEGRFGKRFVTVNEDLCRSAFASQFLSGMMMPLMSFIGNFGYVMVCIVGALLALDGQISIGVIVAFMIYVRLFTQPLSGMAQAFTSMQTAAAAGERVFEFLDLPEMVKDETEPFDSSKVKGEVEFRDVHFGYVPGKEIIHGFSLKVKPGQKVAIVGPTGAGKTTMVNLLMRFYEVNSGDILIDGRSIKDMSREEVHDCFSMVLQDTWLFAGTVRENVVYSKEGVTDEELTDACEAVGLHHYVETLPDKYDTVLDDVSSISVGQRQQITIARAIVQNAPLLILDEATSSIDTRTERKIQEAMDRMMENRTSFVIAHRLSTIRNADVILMMKDGNVIEQGSHEELMRAGGAYCELYNSQFDN</sequence>
<proteinExistence type="predicted"/>
<protein>
    <submittedName>
        <fullName evidence="12">ABC transporter</fullName>
    </submittedName>
</protein>
<dbReference type="PANTHER" id="PTHR43394">
    <property type="entry name" value="ATP-DEPENDENT PERMEASE MDL1, MITOCHONDRIAL"/>
    <property type="match status" value="1"/>
</dbReference>
<feature type="domain" description="ABC transporter" evidence="10">
    <location>
        <begin position="349"/>
        <end position="582"/>
    </location>
</feature>
<dbReference type="FunFam" id="1.20.1560.10:FF:000011">
    <property type="entry name" value="Multidrug ABC transporter ATP-binding protein"/>
    <property type="match status" value="1"/>
</dbReference>
<dbReference type="RefSeq" id="WP_015504897.1">
    <property type="nucleotide sequence ID" value="NZ_CP017686.1"/>
</dbReference>
<keyword evidence="3" id="KW-1003">Cell membrane</keyword>
<evidence type="ECO:0000256" key="4">
    <source>
        <dbReference type="ARBA" id="ARBA00022692"/>
    </source>
</evidence>
<dbReference type="GO" id="GO:0016887">
    <property type="term" value="F:ATP hydrolysis activity"/>
    <property type="evidence" value="ECO:0007669"/>
    <property type="project" value="InterPro"/>
</dbReference>
<keyword evidence="2" id="KW-0813">Transport</keyword>
<dbReference type="InterPro" id="IPR003593">
    <property type="entry name" value="AAA+_ATPase"/>
</dbReference>
<evidence type="ECO:0000256" key="5">
    <source>
        <dbReference type="ARBA" id="ARBA00022741"/>
    </source>
</evidence>
<feature type="transmembrane region" description="Helical" evidence="9">
    <location>
        <begin position="69"/>
        <end position="89"/>
    </location>
</feature>
<dbReference type="CDD" id="cd18547">
    <property type="entry name" value="ABC_6TM_Tm288_like"/>
    <property type="match status" value="1"/>
</dbReference>
<dbReference type="GeneID" id="41321794"/>
<feature type="transmembrane region" description="Helical" evidence="9">
    <location>
        <begin position="27"/>
        <end position="49"/>
    </location>
</feature>
<dbReference type="GO" id="GO:0015421">
    <property type="term" value="F:ABC-type oligopeptide transporter activity"/>
    <property type="evidence" value="ECO:0007669"/>
    <property type="project" value="TreeGrafter"/>
</dbReference>
<feature type="transmembrane region" description="Helical" evidence="9">
    <location>
        <begin position="148"/>
        <end position="167"/>
    </location>
</feature>
<dbReference type="Proteomes" id="UP000273278">
    <property type="component" value="Chromosome"/>
</dbReference>
<evidence type="ECO:0000256" key="1">
    <source>
        <dbReference type="ARBA" id="ARBA00004651"/>
    </source>
</evidence>
<evidence type="ECO:0000259" key="11">
    <source>
        <dbReference type="PROSITE" id="PS50929"/>
    </source>
</evidence>
<dbReference type="InterPro" id="IPR036640">
    <property type="entry name" value="ABC1_TM_sf"/>
</dbReference>
<evidence type="ECO:0000259" key="10">
    <source>
        <dbReference type="PROSITE" id="PS50893"/>
    </source>
</evidence>
<feature type="transmembrane region" description="Helical" evidence="9">
    <location>
        <begin position="173"/>
        <end position="191"/>
    </location>
</feature>
<gene>
    <name evidence="12" type="ORF">BKD89_04970</name>
</gene>
<keyword evidence="5" id="KW-0547">Nucleotide-binding</keyword>
<feature type="domain" description="ABC transmembrane type-1" evidence="11">
    <location>
        <begin position="29"/>
        <end position="315"/>
    </location>
</feature>
<dbReference type="Gene3D" id="1.20.1560.10">
    <property type="entry name" value="ABC transporter type 1, transmembrane domain"/>
    <property type="match status" value="1"/>
</dbReference>
<dbReference type="SUPFAM" id="SSF90123">
    <property type="entry name" value="ABC transporter transmembrane region"/>
    <property type="match status" value="1"/>
</dbReference>
<evidence type="ECO:0000313" key="12">
    <source>
        <dbReference type="EMBL" id="AYQ55155.1"/>
    </source>
</evidence>
<evidence type="ECO:0000256" key="2">
    <source>
        <dbReference type="ARBA" id="ARBA00022448"/>
    </source>
</evidence>
<dbReference type="SMART" id="SM00382">
    <property type="entry name" value="AAA"/>
    <property type="match status" value="1"/>
</dbReference>
<dbReference type="FunFam" id="3.40.50.300:FF:000287">
    <property type="entry name" value="Multidrug ABC transporter ATP-binding protein"/>
    <property type="match status" value="1"/>
</dbReference>
<dbReference type="Pfam" id="PF00664">
    <property type="entry name" value="ABC_membrane"/>
    <property type="match status" value="1"/>
</dbReference>
<dbReference type="InterPro" id="IPR003439">
    <property type="entry name" value="ABC_transporter-like_ATP-bd"/>
</dbReference>
<dbReference type="CDD" id="cd03254">
    <property type="entry name" value="ABCC_Glucan_exporter_like"/>
    <property type="match status" value="1"/>
</dbReference>
<keyword evidence="6" id="KW-0067">ATP-binding</keyword>
<organism evidence="12 13">
    <name type="scientific">Methanomethylophilus alvi</name>
    <dbReference type="NCBI Taxonomy" id="1291540"/>
    <lineage>
        <taxon>Archaea</taxon>
        <taxon>Methanobacteriati</taxon>
        <taxon>Thermoplasmatota</taxon>
        <taxon>Thermoplasmata</taxon>
        <taxon>Methanomassiliicoccales</taxon>
        <taxon>Methanomethylophilaceae</taxon>
        <taxon>Methanomethylophilus</taxon>
    </lineage>
</organism>
<reference evidence="12 13" key="1">
    <citation type="submission" date="2016-10" db="EMBL/GenBank/DDBJ databases">
        <title>Complete genome of the TMA-utilizing, human hosted archaeon Methanomethylophilus alvus Gen. nov, sp. nov., strain Mx-05, derived from a pure culture.</title>
        <authorList>
            <person name="Brugere J.-F."/>
            <person name="Ben Hania W."/>
            <person name="Chaudhary P.P."/>
            <person name="Gaci N."/>
            <person name="Borrel G."/>
            <person name="Cao Van Tuat L."/>
            <person name="Fardeau M.-L."/>
            <person name="Harris H.M.B."/>
            <person name="O'Toole P.W."/>
            <person name="Ollivier B."/>
        </authorList>
    </citation>
    <scope>NUCLEOTIDE SEQUENCE [LARGE SCALE GENOMIC DNA]</scope>
    <source>
        <strain evidence="12 13">Mx-05</strain>
    </source>
</reference>
<dbReference type="EMBL" id="CP017686">
    <property type="protein sequence ID" value="AYQ55155.1"/>
    <property type="molecule type" value="Genomic_DNA"/>
</dbReference>
<evidence type="ECO:0000256" key="3">
    <source>
        <dbReference type="ARBA" id="ARBA00022475"/>
    </source>
</evidence>
<dbReference type="PROSITE" id="PS50929">
    <property type="entry name" value="ABC_TM1F"/>
    <property type="match status" value="1"/>
</dbReference>
<dbReference type="Pfam" id="PF00005">
    <property type="entry name" value="ABC_tran"/>
    <property type="match status" value="1"/>
</dbReference>
<evidence type="ECO:0000256" key="6">
    <source>
        <dbReference type="ARBA" id="ARBA00022840"/>
    </source>
</evidence>
<dbReference type="GO" id="GO:0005886">
    <property type="term" value="C:plasma membrane"/>
    <property type="evidence" value="ECO:0007669"/>
    <property type="project" value="UniProtKB-SubCell"/>
</dbReference>
<dbReference type="SUPFAM" id="SSF52540">
    <property type="entry name" value="P-loop containing nucleoside triphosphate hydrolases"/>
    <property type="match status" value="1"/>
</dbReference>
<accession>A0A3G3IH37</accession>
<evidence type="ECO:0000313" key="13">
    <source>
        <dbReference type="Proteomes" id="UP000273278"/>
    </source>
</evidence>
<dbReference type="PANTHER" id="PTHR43394:SF1">
    <property type="entry name" value="ATP-BINDING CASSETTE SUB-FAMILY B MEMBER 10, MITOCHONDRIAL"/>
    <property type="match status" value="1"/>
</dbReference>
<dbReference type="Gene3D" id="3.40.50.300">
    <property type="entry name" value="P-loop containing nucleotide triphosphate hydrolases"/>
    <property type="match status" value="1"/>
</dbReference>
<evidence type="ECO:0000256" key="7">
    <source>
        <dbReference type="ARBA" id="ARBA00022989"/>
    </source>
</evidence>
<dbReference type="InterPro" id="IPR011527">
    <property type="entry name" value="ABC1_TM_dom"/>
</dbReference>
<feature type="transmembrane region" description="Helical" evidence="9">
    <location>
        <begin position="284"/>
        <end position="300"/>
    </location>
</feature>